<reference evidence="2 3" key="1">
    <citation type="submission" date="2019-04" db="EMBL/GenBank/DDBJ databases">
        <title>Lacinutrix sp. nov., isolated from marine water.</title>
        <authorList>
            <person name="Kim W."/>
        </authorList>
    </citation>
    <scope>NUCLEOTIDE SEQUENCE [LARGE SCALE GENOMIC DNA]</scope>
    <source>
        <strain evidence="2 3">CAU 1491</strain>
    </source>
</reference>
<dbReference type="RefSeq" id="WP_136844692.1">
    <property type="nucleotide sequence ID" value="NZ_SUPL01000008.1"/>
</dbReference>
<proteinExistence type="predicted"/>
<keyword evidence="1" id="KW-0732">Signal</keyword>
<protein>
    <submittedName>
        <fullName evidence="2">Uncharacterized protein</fullName>
    </submittedName>
</protein>
<keyword evidence="3" id="KW-1185">Reference proteome</keyword>
<evidence type="ECO:0000256" key="1">
    <source>
        <dbReference type="SAM" id="SignalP"/>
    </source>
</evidence>
<accession>A0A4U0EN43</accession>
<evidence type="ECO:0000313" key="3">
    <source>
        <dbReference type="Proteomes" id="UP000307657"/>
    </source>
</evidence>
<evidence type="ECO:0000313" key="2">
    <source>
        <dbReference type="EMBL" id="TJY32848.1"/>
    </source>
</evidence>
<organism evidence="2 3">
    <name type="scientific">Pontimicrobium aquaticum</name>
    <dbReference type="NCBI Taxonomy" id="2565367"/>
    <lineage>
        <taxon>Bacteria</taxon>
        <taxon>Pseudomonadati</taxon>
        <taxon>Bacteroidota</taxon>
        <taxon>Flavobacteriia</taxon>
        <taxon>Flavobacteriales</taxon>
        <taxon>Flavobacteriaceae</taxon>
        <taxon>Pontimicrobium</taxon>
    </lineage>
</organism>
<gene>
    <name evidence="2" type="ORF">E5167_13495</name>
</gene>
<sequence>MRQLKTLLLAVTLTFSSVLIASTNPEDPTSEFSKITVNIEKFLKSPNFDVNHEMKANVTLTLNKNNELVVLCVDSEDDKMEGFIKSRLNYKKVAGSYSTLKGKFIVPVRITTRG</sequence>
<dbReference type="EMBL" id="SUPL01000008">
    <property type="protein sequence ID" value="TJY32848.1"/>
    <property type="molecule type" value="Genomic_DNA"/>
</dbReference>
<feature type="chain" id="PRO_5020212677" evidence="1">
    <location>
        <begin position="22"/>
        <end position="114"/>
    </location>
</feature>
<name>A0A4U0EN43_9FLAO</name>
<comment type="caution">
    <text evidence="2">The sequence shown here is derived from an EMBL/GenBank/DDBJ whole genome shotgun (WGS) entry which is preliminary data.</text>
</comment>
<dbReference type="AlphaFoldDB" id="A0A4U0EN43"/>
<dbReference type="OrthoDB" id="1163682at2"/>
<feature type="signal peptide" evidence="1">
    <location>
        <begin position="1"/>
        <end position="21"/>
    </location>
</feature>
<dbReference type="Proteomes" id="UP000307657">
    <property type="component" value="Unassembled WGS sequence"/>
</dbReference>